<dbReference type="AlphaFoldDB" id="A0ABD2MWN3"/>
<reference evidence="1 2" key="1">
    <citation type="journal article" date="2021" name="BMC Biol.">
        <title>Horizontally acquired antibacterial genes associated with adaptive radiation of ladybird beetles.</title>
        <authorList>
            <person name="Li H.S."/>
            <person name="Tang X.F."/>
            <person name="Huang Y.H."/>
            <person name="Xu Z.Y."/>
            <person name="Chen M.L."/>
            <person name="Du X.Y."/>
            <person name="Qiu B.Y."/>
            <person name="Chen P.T."/>
            <person name="Zhang W."/>
            <person name="Slipinski A."/>
            <person name="Escalona H.E."/>
            <person name="Waterhouse R.M."/>
            <person name="Zwick A."/>
            <person name="Pang H."/>
        </authorList>
    </citation>
    <scope>NUCLEOTIDE SEQUENCE [LARGE SCALE GENOMIC DNA]</scope>
    <source>
        <strain evidence="1">SYSU2018</strain>
    </source>
</reference>
<comment type="caution">
    <text evidence="1">The sequence shown here is derived from an EMBL/GenBank/DDBJ whole genome shotgun (WGS) entry which is preliminary data.</text>
</comment>
<dbReference type="Proteomes" id="UP001516400">
    <property type="component" value="Unassembled WGS sequence"/>
</dbReference>
<proteinExistence type="predicted"/>
<accession>A0ABD2MWN3</accession>
<dbReference type="EMBL" id="JABFTP020000042">
    <property type="protein sequence ID" value="KAL3270722.1"/>
    <property type="molecule type" value="Genomic_DNA"/>
</dbReference>
<evidence type="ECO:0000313" key="2">
    <source>
        <dbReference type="Proteomes" id="UP001516400"/>
    </source>
</evidence>
<gene>
    <name evidence="1" type="ORF">HHI36_021248</name>
</gene>
<protein>
    <submittedName>
        <fullName evidence="1">Uncharacterized protein</fullName>
    </submittedName>
</protein>
<keyword evidence="2" id="KW-1185">Reference proteome</keyword>
<sequence>MQPNIVQRNNLVMVIFQVAAVNYGLRFKILDLRKCRIYRNFFAFSSQKHSRIIPSSHFGECCQFASEYKEPLNQKKSTRKHVKITTSYSTHLKA</sequence>
<evidence type="ECO:0000313" key="1">
    <source>
        <dbReference type="EMBL" id="KAL3270722.1"/>
    </source>
</evidence>
<organism evidence="1 2">
    <name type="scientific">Cryptolaemus montrouzieri</name>
    <dbReference type="NCBI Taxonomy" id="559131"/>
    <lineage>
        <taxon>Eukaryota</taxon>
        <taxon>Metazoa</taxon>
        <taxon>Ecdysozoa</taxon>
        <taxon>Arthropoda</taxon>
        <taxon>Hexapoda</taxon>
        <taxon>Insecta</taxon>
        <taxon>Pterygota</taxon>
        <taxon>Neoptera</taxon>
        <taxon>Endopterygota</taxon>
        <taxon>Coleoptera</taxon>
        <taxon>Polyphaga</taxon>
        <taxon>Cucujiformia</taxon>
        <taxon>Coccinelloidea</taxon>
        <taxon>Coccinellidae</taxon>
        <taxon>Scymninae</taxon>
        <taxon>Scymnini</taxon>
        <taxon>Cryptolaemus</taxon>
    </lineage>
</organism>
<name>A0ABD2MWN3_9CUCU</name>